<accession>A0A8X7T1R8</accession>
<feature type="region of interest" description="Disordered" evidence="6">
    <location>
        <begin position="465"/>
        <end position="500"/>
    </location>
</feature>
<keyword evidence="4" id="KW-0862">Zinc</keyword>
<evidence type="ECO:0000256" key="4">
    <source>
        <dbReference type="ARBA" id="ARBA00022833"/>
    </source>
</evidence>
<evidence type="ECO:0000313" key="8">
    <source>
        <dbReference type="EMBL" id="KAE8260469.1"/>
    </source>
</evidence>
<sequence length="500" mass="56620">RDAQVDAGDEEQWSSGDDEIVDGSEPDEEDPAVMDQDNDFSASLRSGDAEDSEREDEELIARAMAAKKVAYAASGNRVSGTVPPAPSETLTADSSAVGLQIRQLAWFARKLRYNYRLRSSFQETCALFKLPKPHTLIRDVATRWNSTFEMVERGLVLWEAIITWQEANQKLIPVKFRLQRAHKTSFKNLVKLLQPLSRATSKFSSKTSPALADVVGTFEELDASYSAFEEDENLPTAWREAAKQASAVCATYYGLADDTKAYYLAVLLHPNMRPKFMRIMKWEKEWIQKAVDTLKDVHRSRYKKDEQEPDSNTQSQDVDGQTDSQKRKARKKELSFVEQRLQQAEEEDSEPDVDPLDEWCKGKLCPVTLVKGKLVDPLAWWNDQKRIGCEHGGLTDLALDVFSAPATSVDVERLFSKAGHHITPLRHRIKAVKLGQMVTVGAWHRENWVPEDLLSNYYHQRSQEKLKVTKRGSSKRTPDDAVEAGPSKRMRVSSDDDAED</sequence>
<dbReference type="GO" id="GO:0008270">
    <property type="term" value="F:zinc ion binding"/>
    <property type="evidence" value="ECO:0007669"/>
    <property type="project" value="UniProtKB-KW"/>
</dbReference>
<dbReference type="AlphaFoldDB" id="A0A8X7T1R8"/>
<feature type="compositionally biased region" description="Polar residues" evidence="6">
    <location>
        <begin position="310"/>
        <end position="323"/>
    </location>
</feature>
<evidence type="ECO:0000256" key="3">
    <source>
        <dbReference type="ARBA" id="ARBA00022771"/>
    </source>
</evidence>
<dbReference type="SUPFAM" id="SSF53098">
    <property type="entry name" value="Ribonuclease H-like"/>
    <property type="match status" value="1"/>
</dbReference>
<feature type="region of interest" description="Disordered" evidence="6">
    <location>
        <begin position="1"/>
        <end position="56"/>
    </location>
</feature>
<evidence type="ECO:0000256" key="6">
    <source>
        <dbReference type="SAM" id="MobiDB-lite"/>
    </source>
</evidence>
<dbReference type="PANTHER" id="PTHR46481:SF10">
    <property type="entry name" value="ZINC FINGER BED DOMAIN-CONTAINING PROTEIN 39"/>
    <property type="match status" value="1"/>
</dbReference>
<comment type="subcellular location">
    <subcellularLocation>
        <location evidence="1">Nucleus</location>
    </subcellularLocation>
</comment>
<dbReference type="InterPro" id="IPR012337">
    <property type="entry name" value="RNaseH-like_sf"/>
</dbReference>
<feature type="region of interest" description="Disordered" evidence="6">
    <location>
        <begin position="300"/>
        <end position="331"/>
    </location>
</feature>
<dbReference type="GO" id="GO:0005634">
    <property type="term" value="C:nucleus"/>
    <property type="evidence" value="ECO:0007669"/>
    <property type="project" value="UniProtKB-SubCell"/>
</dbReference>
<evidence type="ECO:0000256" key="2">
    <source>
        <dbReference type="ARBA" id="ARBA00022723"/>
    </source>
</evidence>
<dbReference type="PANTHER" id="PTHR46481">
    <property type="entry name" value="ZINC FINGER BED DOMAIN-CONTAINING PROTEIN 4"/>
    <property type="match status" value="1"/>
</dbReference>
<keyword evidence="5" id="KW-0539">Nucleus</keyword>
<gene>
    <name evidence="8" type="ORF">A4X09_0g7764</name>
</gene>
<evidence type="ECO:0000256" key="1">
    <source>
        <dbReference type="ARBA" id="ARBA00004123"/>
    </source>
</evidence>
<keyword evidence="9" id="KW-1185">Reference proteome</keyword>
<reference evidence="8" key="1">
    <citation type="submission" date="2016-04" db="EMBL/GenBank/DDBJ databases">
        <authorList>
            <person name="Nguyen H.D."/>
            <person name="Samba Siva P."/>
            <person name="Cullis J."/>
            <person name="Levesque C.A."/>
            <person name="Hambleton S."/>
        </authorList>
    </citation>
    <scope>NUCLEOTIDE SEQUENCE</scope>
    <source>
        <strain evidence="8">DAOMC 236422</strain>
    </source>
</reference>
<evidence type="ECO:0000256" key="5">
    <source>
        <dbReference type="ARBA" id="ARBA00023242"/>
    </source>
</evidence>
<comment type="caution">
    <text evidence="8">The sequence shown here is derived from an EMBL/GenBank/DDBJ whole genome shotgun (WGS) entry which is preliminary data.</text>
</comment>
<dbReference type="Proteomes" id="UP000078113">
    <property type="component" value="Unassembled WGS sequence"/>
</dbReference>
<dbReference type="InterPro" id="IPR008906">
    <property type="entry name" value="HATC_C_dom"/>
</dbReference>
<organism evidence="8 9">
    <name type="scientific">Tilletia walkeri</name>
    <dbReference type="NCBI Taxonomy" id="117179"/>
    <lineage>
        <taxon>Eukaryota</taxon>
        <taxon>Fungi</taxon>
        <taxon>Dikarya</taxon>
        <taxon>Basidiomycota</taxon>
        <taxon>Ustilaginomycotina</taxon>
        <taxon>Exobasidiomycetes</taxon>
        <taxon>Tilletiales</taxon>
        <taxon>Tilletiaceae</taxon>
        <taxon>Tilletia</taxon>
    </lineage>
</organism>
<feature type="compositionally biased region" description="Acidic residues" evidence="6">
    <location>
        <begin position="7"/>
        <end position="38"/>
    </location>
</feature>
<protein>
    <recommendedName>
        <fullName evidence="7">HAT C-terminal dimerisation domain-containing protein</fullName>
    </recommendedName>
</protein>
<keyword evidence="2" id="KW-0479">Metal-binding</keyword>
<dbReference type="Pfam" id="PF05699">
    <property type="entry name" value="Dimer_Tnp_hAT"/>
    <property type="match status" value="1"/>
</dbReference>
<name>A0A8X7T1R8_9BASI</name>
<dbReference type="EMBL" id="LWDG02001145">
    <property type="protein sequence ID" value="KAE8260469.1"/>
    <property type="molecule type" value="Genomic_DNA"/>
</dbReference>
<feature type="non-terminal residue" evidence="8">
    <location>
        <position position="500"/>
    </location>
</feature>
<keyword evidence="3" id="KW-0863">Zinc-finger</keyword>
<feature type="domain" description="HAT C-terminal dimerisation" evidence="7">
    <location>
        <begin position="373"/>
        <end position="439"/>
    </location>
</feature>
<proteinExistence type="predicted"/>
<evidence type="ECO:0000259" key="7">
    <source>
        <dbReference type="Pfam" id="PF05699"/>
    </source>
</evidence>
<evidence type="ECO:0000313" key="9">
    <source>
        <dbReference type="Proteomes" id="UP000078113"/>
    </source>
</evidence>
<dbReference type="InterPro" id="IPR052035">
    <property type="entry name" value="ZnF_BED_domain_contain"/>
</dbReference>
<reference evidence="8" key="2">
    <citation type="journal article" date="2019" name="IMA Fungus">
        <title>Genome sequencing and comparison of five Tilletia species to identify candidate genes for the detection of regulated species infecting wheat.</title>
        <authorList>
            <person name="Nguyen H.D.T."/>
            <person name="Sultana T."/>
            <person name="Kesanakurti P."/>
            <person name="Hambleton S."/>
        </authorList>
    </citation>
    <scope>NUCLEOTIDE SEQUENCE</scope>
    <source>
        <strain evidence="8">DAOMC 236422</strain>
    </source>
</reference>
<dbReference type="GO" id="GO:0046983">
    <property type="term" value="F:protein dimerization activity"/>
    <property type="evidence" value="ECO:0007669"/>
    <property type="project" value="InterPro"/>
</dbReference>